<sequence>MALTHADRLNRLFAYYHARLEPELTEQAMATIVGQALAHRDDYPDHYQVDPKLLVDVRKGKRDLPLDIADAICDQVGAHRDYFRGPDREVHAIDQTLRLWTIARDLGLNHLACRSVDPEHIDFLINELTAALDPSIASVTAIR</sequence>
<name>A0ABU4EZV0_WILMA</name>
<dbReference type="EMBL" id="JAWLUM010000005">
    <property type="protein sequence ID" value="MDV7136771.1"/>
    <property type="molecule type" value="Genomic_DNA"/>
</dbReference>
<evidence type="ECO:0000313" key="1">
    <source>
        <dbReference type="EMBL" id="MDV7136771.1"/>
    </source>
</evidence>
<evidence type="ECO:0000313" key="2">
    <source>
        <dbReference type="Proteomes" id="UP001185792"/>
    </source>
</evidence>
<reference evidence="1 2" key="1">
    <citation type="submission" date="2023-10" db="EMBL/GenBank/DDBJ databases">
        <title>Development of a sustainable strategy for remediation of hydrocarbon-contaminated territories based on the waste exchange concept.</title>
        <authorList>
            <person name="Krivoruchko A."/>
        </authorList>
    </citation>
    <scope>NUCLEOTIDE SEQUENCE [LARGE SCALE GENOMIC DNA]</scope>
    <source>
        <strain evidence="1 2">IEGM 1236</strain>
    </source>
</reference>
<keyword evidence="2" id="KW-1185">Reference proteome</keyword>
<comment type="caution">
    <text evidence="1">The sequence shown here is derived from an EMBL/GenBank/DDBJ whole genome shotgun (WGS) entry which is preliminary data.</text>
</comment>
<protein>
    <recommendedName>
        <fullName evidence="3">TetR family transcriptional regulator</fullName>
    </recommendedName>
</protein>
<proteinExistence type="predicted"/>
<organism evidence="1 2">
    <name type="scientific">Williamsia marianensis</name>
    <dbReference type="NCBI Taxonomy" id="85044"/>
    <lineage>
        <taxon>Bacteria</taxon>
        <taxon>Bacillati</taxon>
        <taxon>Actinomycetota</taxon>
        <taxon>Actinomycetes</taxon>
        <taxon>Mycobacteriales</taxon>
        <taxon>Nocardiaceae</taxon>
        <taxon>Williamsia</taxon>
    </lineage>
</organism>
<dbReference type="Proteomes" id="UP001185792">
    <property type="component" value="Unassembled WGS sequence"/>
</dbReference>
<gene>
    <name evidence="1" type="ORF">R4198_24010</name>
</gene>
<accession>A0ABU4EZV0</accession>
<dbReference type="InterPro" id="IPR010982">
    <property type="entry name" value="Lambda_DNA-bd_dom_sf"/>
</dbReference>
<evidence type="ECO:0008006" key="3">
    <source>
        <dbReference type="Google" id="ProtNLM"/>
    </source>
</evidence>
<dbReference type="RefSeq" id="WP_317714744.1">
    <property type="nucleotide sequence ID" value="NZ_JAWLUM010000005.1"/>
</dbReference>
<dbReference type="Gene3D" id="1.10.260.40">
    <property type="entry name" value="lambda repressor-like DNA-binding domains"/>
    <property type="match status" value="1"/>
</dbReference>